<feature type="transmembrane region" description="Helical" evidence="8">
    <location>
        <begin position="375"/>
        <end position="394"/>
    </location>
</feature>
<dbReference type="GO" id="GO:0042910">
    <property type="term" value="F:xenobiotic transmembrane transporter activity"/>
    <property type="evidence" value="ECO:0007669"/>
    <property type="project" value="InterPro"/>
</dbReference>
<comment type="subcellular location">
    <subcellularLocation>
        <location evidence="8">Cell inner membrane</location>
        <topology evidence="8">Multi-pass membrane protein</topology>
    </subcellularLocation>
    <subcellularLocation>
        <location evidence="1">Cell membrane</location>
        <topology evidence="1">Multi-pass membrane protein</topology>
    </subcellularLocation>
</comment>
<feature type="transmembrane region" description="Helical" evidence="8">
    <location>
        <begin position="283"/>
        <end position="304"/>
    </location>
</feature>
<accession>A0A7W8D7W8</accession>
<evidence type="ECO:0000256" key="5">
    <source>
        <dbReference type="ARBA" id="ARBA00022692"/>
    </source>
</evidence>
<feature type="transmembrane region" description="Helical" evidence="8">
    <location>
        <begin position="252"/>
        <end position="271"/>
    </location>
</feature>
<feature type="transmembrane region" description="Helical" evidence="8">
    <location>
        <begin position="350"/>
        <end position="369"/>
    </location>
</feature>
<dbReference type="EMBL" id="JACHHP010000006">
    <property type="protein sequence ID" value="MBB5209539.1"/>
    <property type="molecule type" value="Genomic_DNA"/>
</dbReference>
<evidence type="ECO:0000256" key="2">
    <source>
        <dbReference type="ARBA" id="ARBA00006236"/>
    </source>
</evidence>
<keyword evidence="3 8" id="KW-0813">Transport</keyword>
<dbReference type="RefSeq" id="WP_183962069.1">
    <property type="nucleotide sequence ID" value="NZ_JACHHP010000006.1"/>
</dbReference>
<feature type="transmembrane region" description="Helical" evidence="8">
    <location>
        <begin position="46"/>
        <end position="66"/>
    </location>
</feature>
<evidence type="ECO:0000256" key="4">
    <source>
        <dbReference type="ARBA" id="ARBA00022475"/>
    </source>
</evidence>
<dbReference type="AlphaFoldDB" id="A0A7W8D7W8"/>
<evidence type="ECO:0000256" key="3">
    <source>
        <dbReference type="ARBA" id="ARBA00022448"/>
    </source>
</evidence>
<reference evidence="10 11" key="1">
    <citation type="submission" date="2020-08" db="EMBL/GenBank/DDBJ databases">
        <title>Genomic Encyclopedia of Type Strains, Phase IV (KMG-IV): sequencing the most valuable type-strain genomes for metagenomic binning, comparative biology and taxonomic classification.</title>
        <authorList>
            <person name="Goeker M."/>
        </authorList>
    </citation>
    <scope>NUCLEOTIDE SEQUENCE [LARGE SCALE GENOMIC DNA]</scope>
    <source>
        <strain evidence="10 11">DSM 24163</strain>
    </source>
</reference>
<dbReference type="PANTHER" id="PTHR23502:SF132">
    <property type="entry name" value="POLYAMINE TRANSPORTER 2-RELATED"/>
    <property type="match status" value="1"/>
</dbReference>
<dbReference type="InterPro" id="IPR020846">
    <property type="entry name" value="MFS_dom"/>
</dbReference>
<feature type="domain" description="Major facilitator superfamily (MFS) profile" evidence="9">
    <location>
        <begin position="12"/>
        <end position="399"/>
    </location>
</feature>
<dbReference type="PROSITE" id="PS50850">
    <property type="entry name" value="MFS"/>
    <property type="match status" value="1"/>
</dbReference>
<dbReference type="Pfam" id="PF07690">
    <property type="entry name" value="MFS_1"/>
    <property type="match status" value="1"/>
</dbReference>
<feature type="transmembrane region" description="Helical" evidence="8">
    <location>
        <begin position="78"/>
        <end position="97"/>
    </location>
</feature>
<evidence type="ECO:0000259" key="9">
    <source>
        <dbReference type="PROSITE" id="PS50850"/>
    </source>
</evidence>
<proteinExistence type="inferred from homology"/>
<protein>
    <recommendedName>
        <fullName evidence="8">Bcr/CflA family efflux transporter</fullName>
    </recommendedName>
</protein>
<keyword evidence="5 8" id="KW-0812">Transmembrane</keyword>
<dbReference type="Proteomes" id="UP000521199">
    <property type="component" value="Unassembled WGS sequence"/>
</dbReference>
<evidence type="ECO:0000256" key="8">
    <source>
        <dbReference type="RuleBase" id="RU365088"/>
    </source>
</evidence>
<dbReference type="GO" id="GO:0005886">
    <property type="term" value="C:plasma membrane"/>
    <property type="evidence" value="ECO:0007669"/>
    <property type="project" value="UniProtKB-SubCell"/>
</dbReference>
<dbReference type="GO" id="GO:1990961">
    <property type="term" value="P:xenobiotic detoxification by transmembrane export across the plasma membrane"/>
    <property type="evidence" value="ECO:0007669"/>
    <property type="project" value="InterPro"/>
</dbReference>
<comment type="similarity">
    <text evidence="2 8">Belongs to the major facilitator superfamily. Bcr/CmlA family.</text>
</comment>
<dbReference type="InterPro" id="IPR004812">
    <property type="entry name" value="Efflux_drug-R_Bcr/CmlA"/>
</dbReference>
<feature type="transmembrane region" description="Helical" evidence="8">
    <location>
        <begin position="316"/>
        <end position="338"/>
    </location>
</feature>
<keyword evidence="4" id="KW-1003">Cell membrane</keyword>
<feature type="transmembrane region" description="Helical" evidence="8">
    <location>
        <begin position="103"/>
        <end position="124"/>
    </location>
</feature>
<comment type="caution">
    <text evidence="10">The sequence shown here is derived from an EMBL/GenBank/DDBJ whole genome shotgun (WGS) entry which is preliminary data.</text>
</comment>
<dbReference type="CDD" id="cd17320">
    <property type="entry name" value="MFS_MdfA_MDR_like"/>
    <property type="match status" value="1"/>
</dbReference>
<feature type="transmembrane region" description="Helical" evidence="8">
    <location>
        <begin position="12"/>
        <end position="34"/>
    </location>
</feature>
<dbReference type="InterPro" id="IPR036259">
    <property type="entry name" value="MFS_trans_sf"/>
</dbReference>
<keyword evidence="6 8" id="KW-1133">Transmembrane helix</keyword>
<organism evidence="10 11">
    <name type="scientific">Chiayiivirga flava</name>
    <dbReference type="NCBI Taxonomy" id="659595"/>
    <lineage>
        <taxon>Bacteria</taxon>
        <taxon>Pseudomonadati</taxon>
        <taxon>Pseudomonadota</taxon>
        <taxon>Gammaproteobacteria</taxon>
        <taxon>Lysobacterales</taxon>
        <taxon>Lysobacteraceae</taxon>
        <taxon>Chiayiivirga</taxon>
    </lineage>
</organism>
<keyword evidence="8" id="KW-0997">Cell inner membrane</keyword>
<dbReference type="SUPFAM" id="SSF103473">
    <property type="entry name" value="MFS general substrate transporter"/>
    <property type="match status" value="1"/>
</dbReference>
<dbReference type="NCBIfam" id="TIGR00710">
    <property type="entry name" value="efflux_Bcr_CflA"/>
    <property type="match status" value="1"/>
</dbReference>
<evidence type="ECO:0000313" key="11">
    <source>
        <dbReference type="Proteomes" id="UP000521199"/>
    </source>
</evidence>
<dbReference type="GO" id="GO:0015385">
    <property type="term" value="F:sodium:proton antiporter activity"/>
    <property type="evidence" value="ECO:0007669"/>
    <property type="project" value="TreeGrafter"/>
</dbReference>
<gene>
    <name evidence="10" type="ORF">HNQ52_003108</name>
</gene>
<keyword evidence="11" id="KW-1185">Reference proteome</keyword>
<keyword evidence="7 8" id="KW-0472">Membrane</keyword>
<dbReference type="Gene3D" id="1.20.1720.10">
    <property type="entry name" value="Multidrug resistance protein D"/>
    <property type="match status" value="1"/>
</dbReference>
<feature type="transmembrane region" description="Helical" evidence="8">
    <location>
        <begin position="166"/>
        <end position="186"/>
    </location>
</feature>
<evidence type="ECO:0000256" key="6">
    <source>
        <dbReference type="ARBA" id="ARBA00022989"/>
    </source>
</evidence>
<dbReference type="InterPro" id="IPR011701">
    <property type="entry name" value="MFS"/>
</dbReference>
<sequence>MPSLAPSARLRLALLLGALAMFGPFAIDTIFPAFPEIERDFAVSAAAMQQTISVYLLAYALVSIFHGPISDARGRKPVILWGVVVFALASVGAALAQTLPQLLAARAVQGMSAGAGLIVGRAIIRDCLDGHDAQRLMSQVTMIFSVAPAIAPIFGGWIMGWSQWRTIFWSLSAFSAVLLLLCLLWLPETHPPANRVALKFGPLFRGSWAIARNRRFLLLSFAGCMSFGALFLYIASAPVFVLDILKLNQQQFGWFFVPTIVGMMLGAFASGRMAGRLSQAATAGLGFGVSIAAAAINVAYNLLVDAPGLPWAVLPMALNAFGIALVFPIVTLAILDLYPRQRGAASSMQAFVGLTFNAALAGLVSPLASRGGATTLAFGGAGLSVAAWIVWRIYRSEVKREPDAALRPSGLEPTEHL</sequence>
<evidence type="ECO:0000256" key="7">
    <source>
        <dbReference type="ARBA" id="ARBA00023136"/>
    </source>
</evidence>
<evidence type="ECO:0000313" key="10">
    <source>
        <dbReference type="EMBL" id="MBB5209539.1"/>
    </source>
</evidence>
<name>A0A7W8D7W8_9GAMM</name>
<feature type="transmembrane region" description="Helical" evidence="8">
    <location>
        <begin position="136"/>
        <end position="160"/>
    </location>
</feature>
<evidence type="ECO:0000256" key="1">
    <source>
        <dbReference type="ARBA" id="ARBA00004651"/>
    </source>
</evidence>
<feature type="transmembrane region" description="Helical" evidence="8">
    <location>
        <begin position="216"/>
        <end position="240"/>
    </location>
</feature>
<dbReference type="PANTHER" id="PTHR23502">
    <property type="entry name" value="MAJOR FACILITATOR SUPERFAMILY"/>
    <property type="match status" value="1"/>
</dbReference>